<keyword evidence="3 8" id="KW-0493">Microtubule</keyword>
<dbReference type="InterPro" id="IPR000217">
    <property type="entry name" value="Tubulin"/>
</dbReference>
<dbReference type="Pfam" id="PF00091">
    <property type="entry name" value="Tubulin"/>
    <property type="match status" value="1"/>
</dbReference>
<dbReference type="InterPro" id="IPR023123">
    <property type="entry name" value="Tubulin_C"/>
</dbReference>
<dbReference type="InterPro" id="IPR017975">
    <property type="entry name" value="Tubulin_CS"/>
</dbReference>
<dbReference type="GO" id="GO:0005525">
    <property type="term" value="F:GTP binding"/>
    <property type="evidence" value="ECO:0007669"/>
    <property type="project" value="UniProtKB-UniRule"/>
</dbReference>
<evidence type="ECO:0000256" key="4">
    <source>
        <dbReference type="ARBA" id="ARBA00022741"/>
    </source>
</evidence>
<dbReference type="GO" id="GO:0016787">
    <property type="term" value="F:hydrolase activity"/>
    <property type="evidence" value="ECO:0007669"/>
    <property type="project" value="UniProtKB-KW"/>
</dbReference>
<dbReference type="AlphaFoldDB" id="X6MFX9"/>
<dbReference type="SUPFAM" id="SSF55307">
    <property type="entry name" value="Tubulin C-terminal domain-like"/>
    <property type="match status" value="1"/>
</dbReference>
<dbReference type="InterPro" id="IPR036525">
    <property type="entry name" value="Tubulin/FtsZ_GTPase_sf"/>
</dbReference>
<dbReference type="InterPro" id="IPR018316">
    <property type="entry name" value="Tubulin/FtsZ_2-layer-sand-dom"/>
</dbReference>
<proteinExistence type="inferred from homology"/>
<dbReference type="InterPro" id="IPR002452">
    <property type="entry name" value="Alpha_tubulin"/>
</dbReference>
<dbReference type="InterPro" id="IPR008280">
    <property type="entry name" value="Tub_FtsZ_C"/>
</dbReference>
<dbReference type="GO" id="GO:0005200">
    <property type="term" value="F:structural constituent of cytoskeleton"/>
    <property type="evidence" value="ECO:0007669"/>
    <property type="project" value="InterPro"/>
</dbReference>
<comment type="caution">
    <text evidence="10">The sequence shown here is derived from an EMBL/GenBank/DDBJ whole genome shotgun (WGS) entry which is preliminary data.</text>
</comment>
<evidence type="ECO:0000256" key="1">
    <source>
        <dbReference type="ARBA" id="ARBA00009636"/>
    </source>
</evidence>
<evidence type="ECO:0000256" key="8">
    <source>
        <dbReference type="RuleBase" id="RU000352"/>
    </source>
</evidence>
<comment type="function">
    <text evidence="8">Tubulin is the major constituent of microtubules, a cylinder consisting of laterally associated linear protofilaments composed of alpha- and beta-tubulin heterodimers. Microtubules grow by the addition of GTP-tubulin dimers to the microtubule end, where a stabilizing cap forms. Below the cap, tubulin dimers are in GDP-bound state, owing to GTPase activity of alpha-tubulin.</text>
</comment>
<dbReference type="GO" id="GO:0007017">
    <property type="term" value="P:microtubule-based process"/>
    <property type="evidence" value="ECO:0007669"/>
    <property type="project" value="InterPro"/>
</dbReference>
<dbReference type="Pfam" id="PF03953">
    <property type="entry name" value="Tubulin_C"/>
    <property type="match status" value="1"/>
</dbReference>
<evidence type="ECO:0000256" key="6">
    <source>
        <dbReference type="ARBA" id="ARBA00023134"/>
    </source>
</evidence>
<accession>X6MFX9</accession>
<dbReference type="Gene3D" id="1.10.287.600">
    <property type="entry name" value="Helix hairpin bin"/>
    <property type="match status" value="1"/>
</dbReference>
<name>X6MFX9_RETFI</name>
<dbReference type="PRINTS" id="PR01162">
    <property type="entry name" value="ALPHATUBULIN"/>
</dbReference>
<gene>
    <name evidence="10" type="ORF">RFI_24477</name>
</gene>
<dbReference type="InterPro" id="IPR003008">
    <property type="entry name" value="Tubulin_FtsZ_GTPase"/>
</dbReference>
<evidence type="ECO:0000313" key="11">
    <source>
        <dbReference type="Proteomes" id="UP000023152"/>
    </source>
</evidence>
<comment type="similarity">
    <text evidence="1 8">Belongs to the tubulin family.</text>
</comment>
<keyword evidence="6 8" id="KW-0342">GTP-binding</keyword>
<keyword evidence="4 8" id="KW-0547">Nucleotide-binding</keyword>
<keyword evidence="11" id="KW-1185">Reference proteome</keyword>
<evidence type="ECO:0000256" key="5">
    <source>
        <dbReference type="ARBA" id="ARBA00022801"/>
    </source>
</evidence>
<keyword evidence="2" id="KW-0963">Cytoplasm</keyword>
<comment type="catalytic activity">
    <reaction evidence="7">
        <text>GTP + H2O = GDP + phosphate + H(+)</text>
        <dbReference type="Rhea" id="RHEA:19669"/>
        <dbReference type="ChEBI" id="CHEBI:15377"/>
        <dbReference type="ChEBI" id="CHEBI:15378"/>
        <dbReference type="ChEBI" id="CHEBI:37565"/>
        <dbReference type="ChEBI" id="CHEBI:43474"/>
        <dbReference type="ChEBI" id="CHEBI:58189"/>
    </reaction>
    <physiologicalReaction direction="left-to-right" evidence="7">
        <dbReference type="Rhea" id="RHEA:19670"/>
    </physiologicalReaction>
</comment>
<dbReference type="SUPFAM" id="SSF52490">
    <property type="entry name" value="Tubulin nucleotide-binding domain-like"/>
    <property type="match status" value="1"/>
</dbReference>
<feature type="domain" description="Tubulin/FtsZ GTPase" evidence="9">
    <location>
        <begin position="4"/>
        <end position="157"/>
    </location>
</feature>
<dbReference type="Proteomes" id="UP000023152">
    <property type="component" value="Unassembled WGS sequence"/>
</dbReference>
<evidence type="ECO:0000259" key="9">
    <source>
        <dbReference type="SMART" id="SM00864"/>
    </source>
</evidence>
<sequence>MKTGRFSSLWNHEFLLSGKQDASNNFARGYHAVGKQMIDKVNDGIRKWAEKCDDLEGFMVSHSVGGGTGSGLGSLILEQLGENYKKNLSTCVIEPYNALLTTHCLLDNIEMSLVFENEAIYNICKNKLLIAKPDVNHLNSLIAKVISGVNSSNRGDSFNLNSLCTDLCYAQIHFITTGMAPILPKADITVNVPDDLDIITIDCFEPSNWFVQYTEFDPEKEKCTGLRVVHRANVYGRDSSAAFFRCRSKYSLVDWPPTCRSCTLDQTPIAILETDDIAKFSKSTVLLANNTGIRTFIKQITKQFDYMYSQKAFVHWYTKEGIEEYELANAREELEFLQKNYFEISSIANDEYSDND</sequence>
<dbReference type="SMART" id="SM00864">
    <property type="entry name" value="Tubulin"/>
    <property type="match status" value="1"/>
</dbReference>
<protein>
    <recommendedName>
        <fullName evidence="8">Tubulin alpha chain</fullName>
    </recommendedName>
</protein>
<evidence type="ECO:0000256" key="3">
    <source>
        <dbReference type="ARBA" id="ARBA00022701"/>
    </source>
</evidence>
<evidence type="ECO:0000256" key="2">
    <source>
        <dbReference type="ARBA" id="ARBA00022490"/>
    </source>
</evidence>
<dbReference type="PROSITE" id="PS00227">
    <property type="entry name" value="TUBULIN"/>
    <property type="match status" value="1"/>
</dbReference>
<dbReference type="PANTHER" id="PTHR11588">
    <property type="entry name" value="TUBULIN"/>
    <property type="match status" value="1"/>
</dbReference>
<comment type="subunit">
    <text evidence="8">Dimer of alpha and beta chains. A typical microtubule is a hollow water-filled tube with an outer diameter of 25 nm and an inner diameter of 15 nM. Alpha-beta heterodimers associate head-to-tail to form protofilaments running lengthwise along the microtubule wall with the beta-tubulin subunit facing the microtubule plus end conferring a structural polarity. Microtubules usually have 13 protofilaments but different protofilament numbers can be found in some organisms and specialized cells.</text>
</comment>
<dbReference type="PRINTS" id="PR01161">
    <property type="entry name" value="TUBULIN"/>
</dbReference>
<reference evidence="10 11" key="1">
    <citation type="journal article" date="2013" name="Curr. Biol.">
        <title>The Genome of the Foraminiferan Reticulomyxa filosa.</title>
        <authorList>
            <person name="Glockner G."/>
            <person name="Hulsmann N."/>
            <person name="Schleicher M."/>
            <person name="Noegel A.A."/>
            <person name="Eichinger L."/>
            <person name="Gallinger C."/>
            <person name="Pawlowski J."/>
            <person name="Sierra R."/>
            <person name="Euteneuer U."/>
            <person name="Pillet L."/>
            <person name="Moustafa A."/>
            <person name="Platzer M."/>
            <person name="Groth M."/>
            <person name="Szafranski K."/>
            <person name="Schliwa M."/>
        </authorList>
    </citation>
    <scope>NUCLEOTIDE SEQUENCE [LARGE SCALE GENOMIC DNA]</scope>
</reference>
<organism evidence="10 11">
    <name type="scientific">Reticulomyxa filosa</name>
    <dbReference type="NCBI Taxonomy" id="46433"/>
    <lineage>
        <taxon>Eukaryota</taxon>
        <taxon>Sar</taxon>
        <taxon>Rhizaria</taxon>
        <taxon>Retaria</taxon>
        <taxon>Foraminifera</taxon>
        <taxon>Monothalamids</taxon>
        <taxon>Reticulomyxidae</taxon>
        <taxon>Reticulomyxa</taxon>
    </lineage>
</organism>
<evidence type="ECO:0000256" key="7">
    <source>
        <dbReference type="ARBA" id="ARBA00049117"/>
    </source>
</evidence>
<dbReference type="GO" id="GO:0005874">
    <property type="term" value="C:microtubule"/>
    <property type="evidence" value="ECO:0007669"/>
    <property type="project" value="UniProtKB-KW"/>
</dbReference>
<dbReference type="EMBL" id="ASPP01020985">
    <property type="protein sequence ID" value="ETO12898.1"/>
    <property type="molecule type" value="Genomic_DNA"/>
</dbReference>
<keyword evidence="5" id="KW-0378">Hydrolase</keyword>
<dbReference type="Gene3D" id="3.40.50.1440">
    <property type="entry name" value="Tubulin/FtsZ, GTPase domain"/>
    <property type="match status" value="1"/>
</dbReference>
<evidence type="ECO:0000313" key="10">
    <source>
        <dbReference type="EMBL" id="ETO12898.1"/>
    </source>
</evidence>